<keyword evidence="2" id="KW-1185">Reference proteome</keyword>
<protein>
    <submittedName>
        <fullName evidence="1">Jg3492 protein</fullName>
    </submittedName>
</protein>
<dbReference type="AlphaFoldDB" id="A0A8S4SF88"/>
<accession>A0A8S4SF88</accession>
<gene>
    <name evidence="1" type="primary">jg3492</name>
    <name evidence="1" type="ORF">PAEG_LOCUS26005</name>
</gene>
<dbReference type="OrthoDB" id="5419617at2759"/>
<sequence length="125" mass="13586">MRIAEDPSCPECGEVETSFHFIDECPMYALVRWELQGKDSFSVEDLANLSIGVILRFTKETALAQHYHSATLAACQASGVNSINPSTETGPGTEEQDDMPVSSSILPDFCATPSNVGLGYELKIR</sequence>
<dbReference type="Proteomes" id="UP000838756">
    <property type="component" value="Unassembled WGS sequence"/>
</dbReference>
<organism evidence="1 2">
    <name type="scientific">Pararge aegeria aegeria</name>
    <dbReference type="NCBI Taxonomy" id="348720"/>
    <lineage>
        <taxon>Eukaryota</taxon>
        <taxon>Metazoa</taxon>
        <taxon>Ecdysozoa</taxon>
        <taxon>Arthropoda</taxon>
        <taxon>Hexapoda</taxon>
        <taxon>Insecta</taxon>
        <taxon>Pterygota</taxon>
        <taxon>Neoptera</taxon>
        <taxon>Endopterygota</taxon>
        <taxon>Lepidoptera</taxon>
        <taxon>Glossata</taxon>
        <taxon>Ditrysia</taxon>
        <taxon>Papilionoidea</taxon>
        <taxon>Nymphalidae</taxon>
        <taxon>Satyrinae</taxon>
        <taxon>Satyrini</taxon>
        <taxon>Parargina</taxon>
        <taxon>Pararge</taxon>
    </lineage>
</organism>
<dbReference type="EMBL" id="CAKXAJ010026359">
    <property type="protein sequence ID" value="CAH2267487.1"/>
    <property type="molecule type" value="Genomic_DNA"/>
</dbReference>
<evidence type="ECO:0000313" key="2">
    <source>
        <dbReference type="Proteomes" id="UP000838756"/>
    </source>
</evidence>
<proteinExistence type="predicted"/>
<comment type="caution">
    <text evidence="1">The sequence shown here is derived from an EMBL/GenBank/DDBJ whole genome shotgun (WGS) entry which is preliminary data.</text>
</comment>
<name>A0A8S4SF88_9NEOP</name>
<reference evidence="1" key="1">
    <citation type="submission" date="2022-03" db="EMBL/GenBank/DDBJ databases">
        <authorList>
            <person name="Lindestad O."/>
        </authorList>
    </citation>
    <scope>NUCLEOTIDE SEQUENCE</scope>
</reference>
<evidence type="ECO:0000313" key="1">
    <source>
        <dbReference type="EMBL" id="CAH2267487.1"/>
    </source>
</evidence>